<name>A0A0D3FK81_9ORYZ</name>
<dbReference type="Proteomes" id="UP000026960">
    <property type="component" value="Chromosome 3"/>
</dbReference>
<evidence type="ECO:0000313" key="1">
    <source>
        <dbReference type="EnsemblPlants" id="OBART03G22640.1"/>
    </source>
</evidence>
<organism evidence="1">
    <name type="scientific">Oryza barthii</name>
    <dbReference type="NCBI Taxonomy" id="65489"/>
    <lineage>
        <taxon>Eukaryota</taxon>
        <taxon>Viridiplantae</taxon>
        <taxon>Streptophyta</taxon>
        <taxon>Embryophyta</taxon>
        <taxon>Tracheophyta</taxon>
        <taxon>Spermatophyta</taxon>
        <taxon>Magnoliopsida</taxon>
        <taxon>Liliopsida</taxon>
        <taxon>Poales</taxon>
        <taxon>Poaceae</taxon>
        <taxon>BOP clade</taxon>
        <taxon>Oryzoideae</taxon>
        <taxon>Oryzeae</taxon>
        <taxon>Oryzinae</taxon>
        <taxon>Oryza</taxon>
    </lineage>
</organism>
<reference evidence="1" key="1">
    <citation type="journal article" date="2009" name="Rice">
        <title>De Novo Next Generation Sequencing of Plant Genomes.</title>
        <authorList>
            <person name="Rounsley S."/>
            <person name="Marri P.R."/>
            <person name="Yu Y."/>
            <person name="He R."/>
            <person name="Sisneros N."/>
            <person name="Goicoechea J.L."/>
            <person name="Lee S.J."/>
            <person name="Angelova A."/>
            <person name="Kudrna D."/>
            <person name="Luo M."/>
            <person name="Affourtit J."/>
            <person name="Desany B."/>
            <person name="Knight J."/>
            <person name="Niazi F."/>
            <person name="Egholm M."/>
            <person name="Wing R.A."/>
        </authorList>
    </citation>
    <scope>NUCLEOTIDE SEQUENCE [LARGE SCALE GENOMIC DNA]</scope>
    <source>
        <strain evidence="1">cv. IRGC 105608</strain>
    </source>
</reference>
<dbReference type="PaxDb" id="65489-OBART03G22640.1"/>
<dbReference type="EnsemblPlants" id="OBART03G22640.1">
    <property type="protein sequence ID" value="OBART03G22640.1"/>
    <property type="gene ID" value="OBART03G22640"/>
</dbReference>
<reference evidence="1" key="2">
    <citation type="submission" date="2015-03" db="UniProtKB">
        <authorList>
            <consortium name="EnsemblPlants"/>
        </authorList>
    </citation>
    <scope>IDENTIFICATION</scope>
</reference>
<dbReference type="Gramene" id="OBART03G22640.1">
    <property type="protein sequence ID" value="OBART03G22640.1"/>
    <property type="gene ID" value="OBART03G22640"/>
</dbReference>
<evidence type="ECO:0000313" key="2">
    <source>
        <dbReference type="Proteomes" id="UP000026960"/>
    </source>
</evidence>
<sequence>MASKFLRIASEYGFGYDLLLGPVALGDAPPRGRVDAIPRNQISTQEYCKPFNGLVERTVGRDPVRVNMCRFILSSAG</sequence>
<dbReference type="HOGENOM" id="CLU_2642409_0_0_1"/>
<protein>
    <submittedName>
        <fullName evidence="1">Uncharacterized protein</fullName>
    </submittedName>
</protein>
<proteinExistence type="predicted"/>
<accession>A0A0D3FK81</accession>
<keyword evidence="2" id="KW-1185">Reference proteome</keyword>
<dbReference type="AlphaFoldDB" id="A0A0D3FK81"/>